<gene>
    <name evidence="2" type="ORF">NPIL_539851</name>
</gene>
<dbReference type="AlphaFoldDB" id="A0A8X6PVF8"/>
<dbReference type="Proteomes" id="UP000887013">
    <property type="component" value="Unassembled WGS sequence"/>
</dbReference>
<feature type="compositionally biased region" description="Polar residues" evidence="1">
    <location>
        <begin position="1"/>
        <end position="13"/>
    </location>
</feature>
<organism evidence="2 3">
    <name type="scientific">Nephila pilipes</name>
    <name type="common">Giant wood spider</name>
    <name type="synonym">Nephila maculata</name>
    <dbReference type="NCBI Taxonomy" id="299642"/>
    <lineage>
        <taxon>Eukaryota</taxon>
        <taxon>Metazoa</taxon>
        <taxon>Ecdysozoa</taxon>
        <taxon>Arthropoda</taxon>
        <taxon>Chelicerata</taxon>
        <taxon>Arachnida</taxon>
        <taxon>Araneae</taxon>
        <taxon>Araneomorphae</taxon>
        <taxon>Entelegynae</taxon>
        <taxon>Araneoidea</taxon>
        <taxon>Nephilidae</taxon>
        <taxon>Nephila</taxon>
    </lineage>
</organism>
<proteinExistence type="predicted"/>
<keyword evidence="3" id="KW-1185">Reference proteome</keyword>
<feature type="compositionally biased region" description="Basic and acidic residues" evidence="1">
    <location>
        <begin position="67"/>
        <end position="84"/>
    </location>
</feature>
<name>A0A8X6PVF8_NEPPI</name>
<feature type="region of interest" description="Disordered" evidence="1">
    <location>
        <begin position="1"/>
        <end position="22"/>
    </location>
</feature>
<feature type="region of interest" description="Disordered" evidence="1">
    <location>
        <begin position="43"/>
        <end position="84"/>
    </location>
</feature>
<reference evidence="2" key="1">
    <citation type="submission" date="2020-08" db="EMBL/GenBank/DDBJ databases">
        <title>Multicomponent nature underlies the extraordinary mechanical properties of spider dragline silk.</title>
        <authorList>
            <person name="Kono N."/>
            <person name="Nakamura H."/>
            <person name="Mori M."/>
            <person name="Yoshida Y."/>
            <person name="Ohtoshi R."/>
            <person name="Malay A.D."/>
            <person name="Moran D.A.P."/>
            <person name="Tomita M."/>
            <person name="Numata K."/>
            <person name="Arakawa K."/>
        </authorList>
    </citation>
    <scope>NUCLEOTIDE SEQUENCE</scope>
</reference>
<feature type="compositionally biased region" description="Basic and acidic residues" evidence="1">
    <location>
        <begin position="43"/>
        <end position="60"/>
    </location>
</feature>
<evidence type="ECO:0000256" key="1">
    <source>
        <dbReference type="SAM" id="MobiDB-lite"/>
    </source>
</evidence>
<evidence type="ECO:0000313" key="2">
    <source>
        <dbReference type="EMBL" id="GFT86195.1"/>
    </source>
</evidence>
<accession>A0A8X6PVF8</accession>
<protein>
    <submittedName>
        <fullName evidence="2">Uncharacterized protein</fullName>
    </submittedName>
</protein>
<comment type="caution">
    <text evidence="2">The sequence shown here is derived from an EMBL/GenBank/DDBJ whole genome shotgun (WGS) entry which is preliminary data.</text>
</comment>
<sequence>MQTYTTHYTQGNTKKIKTKRRQMEKRRRWEIHEVQDFPLEVKDLPRKSGHGKIDECKKGDNIAQAPNHDHLRIPEGDRGQKTDR</sequence>
<dbReference type="EMBL" id="BMAW01119744">
    <property type="protein sequence ID" value="GFT86195.1"/>
    <property type="molecule type" value="Genomic_DNA"/>
</dbReference>
<evidence type="ECO:0000313" key="3">
    <source>
        <dbReference type="Proteomes" id="UP000887013"/>
    </source>
</evidence>